<accession>A0A109RFR7</accession>
<keyword evidence="4" id="KW-1185">Reference proteome</keyword>
<dbReference type="EMBL" id="JAOTML010000001">
    <property type="protein sequence ID" value="MCY3052689.1"/>
    <property type="molecule type" value="Genomic_DNA"/>
</dbReference>
<dbReference type="PANTHER" id="PTHR10000">
    <property type="entry name" value="PHOSPHOSERINE PHOSPHATASE"/>
    <property type="match status" value="1"/>
</dbReference>
<dbReference type="Gene3D" id="3.30.1240.10">
    <property type="match status" value="1"/>
</dbReference>
<dbReference type="SFLD" id="SFLDG01144">
    <property type="entry name" value="C2.B.4:_PGP_Like"/>
    <property type="match status" value="1"/>
</dbReference>
<dbReference type="PANTHER" id="PTHR10000:SF55">
    <property type="entry name" value="5-AMINO-6-(5-PHOSPHO-D-RIBITYLAMINO)URACIL PHOSPHATASE YCSE"/>
    <property type="match status" value="1"/>
</dbReference>
<dbReference type="InterPro" id="IPR036412">
    <property type="entry name" value="HAD-like_sf"/>
</dbReference>
<dbReference type="Gene3D" id="3.40.50.1000">
    <property type="entry name" value="HAD superfamily/HAD-like"/>
    <property type="match status" value="1"/>
</dbReference>
<dbReference type="EMBL" id="CP065662">
    <property type="protein sequence ID" value="QPS00995.1"/>
    <property type="molecule type" value="Genomic_DNA"/>
</dbReference>
<dbReference type="Proteomes" id="UP001069145">
    <property type="component" value="Unassembled WGS sequence"/>
</dbReference>
<dbReference type="OrthoDB" id="9806027at2"/>
<dbReference type="NCBIfam" id="TIGR01484">
    <property type="entry name" value="HAD-SF-IIB"/>
    <property type="match status" value="1"/>
</dbReference>
<dbReference type="AlphaFoldDB" id="A0A109RFR7"/>
<dbReference type="SFLD" id="SFLDS00003">
    <property type="entry name" value="Haloacid_Dehalogenase"/>
    <property type="match status" value="1"/>
</dbReference>
<dbReference type="InterPro" id="IPR006379">
    <property type="entry name" value="HAD-SF_hydro_IIB"/>
</dbReference>
<dbReference type="CDD" id="cd07516">
    <property type="entry name" value="HAD_Pase"/>
    <property type="match status" value="1"/>
</dbReference>
<sequence length="302" mass="34009">MLELIVSDMDGTLLDETMHIHPRNREAIMHTYQLGIPFIVATGRNFHEAKVLLDEAGIRCPIIGLNGAILFDREGEVEYEIDLDDQVAKEIIHYGHEHGYYMEAMTSKNVYSNSKHQRLHYIADMIQRMSPELSFEETLSRASQSNEVNSIEYIDDLTDLIEEEGQHILKLVFIHEKGPQVLHPIQQELSQRYDNIYITSSFKSNLEISAKTANKGGAVAKYCQAHGYNPKNIMAIGDNLNDLKMLEMAGYSFAMANADPAVKEIADYVTGPHNEGGVADAIYKALDLSQTNTQWDKAPYGD</sequence>
<dbReference type="GO" id="GO:0000287">
    <property type="term" value="F:magnesium ion binding"/>
    <property type="evidence" value="ECO:0007669"/>
    <property type="project" value="TreeGrafter"/>
</dbReference>
<reference evidence="2 3" key="1">
    <citation type="submission" date="2020-12" db="EMBL/GenBank/DDBJ databases">
        <title>FDA dAtabase for Regulatory Grade micrObial Sequences (FDA-ARGOS): Supporting development and validation of Infectious Disease Dx tests.</title>
        <authorList>
            <person name="Sproer C."/>
            <person name="Gronow S."/>
            <person name="Severitt S."/>
            <person name="Schroder I."/>
            <person name="Tallon L."/>
            <person name="Sadzewicz L."/>
            <person name="Zhao X."/>
            <person name="Boylan J."/>
            <person name="Ott S."/>
            <person name="Bowen H."/>
            <person name="Vavikolanu K."/>
            <person name="Mehta A."/>
            <person name="Aluvathingal J."/>
            <person name="Nadendla S."/>
            <person name="Lowell S."/>
            <person name="Myers T."/>
            <person name="Yan Y."/>
            <person name="Sichtig H."/>
        </authorList>
    </citation>
    <scope>NUCLEOTIDE SEQUENCE [LARGE SCALE GENOMIC DNA]</scope>
    <source>
        <strain evidence="2 3">FDAARGOS_911</strain>
    </source>
</reference>
<name>A0A109RFR7_9LACT</name>
<dbReference type="InterPro" id="IPR000150">
    <property type="entry name" value="Cof"/>
</dbReference>
<evidence type="ECO:0000313" key="3">
    <source>
        <dbReference type="Proteomes" id="UP000594771"/>
    </source>
</evidence>
<evidence type="ECO:0000313" key="4">
    <source>
        <dbReference type="Proteomes" id="UP001069145"/>
    </source>
</evidence>
<dbReference type="GO" id="GO:0016791">
    <property type="term" value="F:phosphatase activity"/>
    <property type="evidence" value="ECO:0007669"/>
    <property type="project" value="TreeGrafter"/>
</dbReference>
<dbReference type="SUPFAM" id="SSF56784">
    <property type="entry name" value="HAD-like"/>
    <property type="match status" value="1"/>
</dbReference>
<dbReference type="Proteomes" id="UP000594771">
    <property type="component" value="Chromosome"/>
</dbReference>
<dbReference type="RefSeq" id="WP_060778146.1">
    <property type="nucleotide sequence ID" value="NZ_CAJHLF010000002.1"/>
</dbReference>
<dbReference type="Pfam" id="PF08282">
    <property type="entry name" value="Hydrolase_3"/>
    <property type="match status" value="1"/>
</dbReference>
<dbReference type="SFLD" id="SFLDG01140">
    <property type="entry name" value="C2.B:_Phosphomannomutase_and_P"/>
    <property type="match status" value="1"/>
</dbReference>
<dbReference type="PROSITE" id="PS01229">
    <property type="entry name" value="COF_2"/>
    <property type="match status" value="1"/>
</dbReference>
<proteinExistence type="predicted"/>
<evidence type="ECO:0000313" key="2">
    <source>
        <dbReference type="EMBL" id="QPS00995.1"/>
    </source>
</evidence>
<dbReference type="NCBIfam" id="TIGR00099">
    <property type="entry name" value="Cof-subfamily"/>
    <property type="match status" value="1"/>
</dbReference>
<dbReference type="InterPro" id="IPR023214">
    <property type="entry name" value="HAD_sf"/>
</dbReference>
<reference evidence="1" key="2">
    <citation type="submission" date="2022-09" db="EMBL/GenBank/DDBJ databases">
        <title>Aerococcus urinae taxonomy study.</title>
        <authorList>
            <person name="Christensen J."/>
            <person name="Senneby E."/>
        </authorList>
    </citation>
    <scope>NUCLEOTIDE SEQUENCE</scope>
    <source>
        <strain evidence="1">NLD-066-U95</strain>
    </source>
</reference>
<dbReference type="GO" id="GO:0005829">
    <property type="term" value="C:cytosol"/>
    <property type="evidence" value="ECO:0007669"/>
    <property type="project" value="TreeGrafter"/>
</dbReference>
<evidence type="ECO:0000313" key="1">
    <source>
        <dbReference type="EMBL" id="MCY3052689.1"/>
    </source>
</evidence>
<gene>
    <name evidence="2" type="ORF">I6G68_06265</name>
    <name evidence="1" type="ORF">ODY43_01540</name>
</gene>
<dbReference type="KEGG" id="aun:AWM73_03790"/>
<protein>
    <submittedName>
        <fullName evidence="2">Cof-type HAD-IIB family hydrolase</fullName>
    </submittedName>
</protein>
<keyword evidence="2" id="KW-0378">Hydrolase</keyword>
<dbReference type="GeneID" id="35767108"/>
<organism evidence="2 3">
    <name type="scientific">Aerococcus urinae</name>
    <dbReference type="NCBI Taxonomy" id="1376"/>
    <lineage>
        <taxon>Bacteria</taxon>
        <taxon>Bacillati</taxon>
        <taxon>Bacillota</taxon>
        <taxon>Bacilli</taxon>
        <taxon>Lactobacillales</taxon>
        <taxon>Aerococcaceae</taxon>
        <taxon>Aerococcus</taxon>
    </lineage>
</organism>